<evidence type="ECO:0000256" key="2">
    <source>
        <dbReference type="ARBA" id="ARBA00009751"/>
    </source>
</evidence>
<evidence type="ECO:0000256" key="5">
    <source>
        <dbReference type="ARBA" id="ARBA00023136"/>
    </source>
</evidence>
<keyword evidence="4 7" id="KW-1133">Transmembrane helix</keyword>
<dbReference type="EMBL" id="UYSG01002194">
    <property type="protein sequence ID" value="VDL57292.1"/>
    <property type="molecule type" value="Genomic_DNA"/>
</dbReference>
<evidence type="ECO:0000256" key="3">
    <source>
        <dbReference type="ARBA" id="ARBA00022692"/>
    </source>
</evidence>
<accession>A0A0R3SJ61</accession>
<evidence type="ECO:0000313" key="10">
    <source>
        <dbReference type="WBParaSite" id="HDID_0000497601-mRNA-1"/>
    </source>
</evidence>
<dbReference type="Proteomes" id="UP000274504">
    <property type="component" value="Unassembled WGS sequence"/>
</dbReference>
<organism evidence="10">
    <name type="scientific">Hymenolepis diminuta</name>
    <name type="common">Rat tapeworm</name>
    <dbReference type="NCBI Taxonomy" id="6216"/>
    <lineage>
        <taxon>Eukaryota</taxon>
        <taxon>Metazoa</taxon>
        <taxon>Spiralia</taxon>
        <taxon>Lophotrochozoa</taxon>
        <taxon>Platyhelminthes</taxon>
        <taxon>Cestoda</taxon>
        <taxon>Eucestoda</taxon>
        <taxon>Cyclophyllidea</taxon>
        <taxon>Hymenolepididae</taxon>
        <taxon>Hymenolepis</taxon>
    </lineage>
</organism>
<dbReference type="InterPro" id="IPR007311">
    <property type="entry name" value="ST7"/>
</dbReference>
<dbReference type="GO" id="GO:0016020">
    <property type="term" value="C:membrane"/>
    <property type="evidence" value="ECO:0007669"/>
    <property type="project" value="UniProtKB-SubCell"/>
</dbReference>
<dbReference type="PANTHER" id="PTHR12745">
    <property type="entry name" value="SUPPRESSION OF TUMORIGENICITY 7"/>
    <property type="match status" value="1"/>
</dbReference>
<protein>
    <recommendedName>
        <fullName evidence="6">Protein ST7 homolog</fullName>
    </recommendedName>
</protein>
<dbReference type="InterPro" id="IPR011990">
    <property type="entry name" value="TPR-like_helical_dom_sf"/>
</dbReference>
<gene>
    <name evidence="8" type="ORF">HDID_LOCUS4974</name>
</gene>
<dbReference type="OrthoDB" id="5914722at2759"/>
<evidence type="ECO:0000256" key="4">
    <source>
        <dbReference type="ARBA" id="ARBA00022989"/>
    </source>
</evidence>
<name>A0A0R3SJ61_HYMDI</name>
<keyword evidence="3 7" id="KW-0812">Transmembrane</keyword>
<dbReference type="Gene3D" id="1.25.40.10">
    <property type="entry name" value="Tetratricopeptide repeat domain"/>
    <property type="match status" value="1"/>
</dbReference>
<proteinExistence type="inferred from homology"/>
<keyword evidence="5 7" id="KW-0472">Membrane</keyword>
<evidence type="ECO:0000256" key="6">
    <source>
        <dbReference type="ARBA" id="ARBA00040270"/>
    </source>
</evidence>
<comment type="similarity">
    <text evidence="2">Belongs to the ST7 family.</text>
</comment>
<feature type="transmembrane region" description="Helical" evidence="7">
    <location>
        <begin position="12"/>
        <end position="33"/>
    </location>
</feature>
<dbReference type="Pfam" id="PF04184">
    <property type="entry name" value="ST7"/>
    <property type="match status" value="1"/>
</dbReference>
<comment type="subcellular location">
    <subcellularLocation>
        <location evidence="1">Membrane</location>
        <topology evidence="1">Multi-pass membrane protein</topology>
    </subcellularLocation>
</comment>
<reference evidence="10" key="1">
    <citation type="submission" date="2017-02" db="UniProtKB">
        <authorList>
            <consortium name="WormBaseParasite"/>
        </authorList>
    </citation>
    <scope>IDENTIFICATION</scope>
</reference>
<dbReference type="PANTHER" id="PTHR12745:SF6">
    <property type="entry name" value="PROTEIN ST7 HOMOLOG"/>
    <property type="match status" value="1"/>
</dbReference>
<dbReference type="WBParaSite" id="HDID_0000497601-mRNA-1">
    <property type="protein sequence ID" value="HDID_0000497601-mRNA-1"/>
    <property type="gene ID" value="HDID_0000497601"/>
</dbReference>
<sequence length="370" mass="42686">MVLNALTPKFYVALTGTSSFLSGLILIFECWYFRKYGASFIEQISLTHIYPLLGGSDEENDCDSMDSNGVHNGPQGMNRYLVNNLLICQDCKVSRNPYSLFRGAEYQRAVKEFGQDPLTYYDMNLSAQDHQTFFTLMQMAWRERNPEERIKKAREALAKNPECVTAMILLAEEECSTINEVEKMLKQAYKISESSLRKSQQSHSHNPIQDAIYLRDIHAFIFIRRRLAMCARKLGKLREAIKIMRELIREYPNLNLFNIHENLIECYLAAQQYADAQAFLTKYDDILYPKSATICYTAALLKARQVAEKFSPDIASKRGLNNAELSAVEAIHRAVEFNPHVPRVCSSFFLNELKYHALFDLIYLIMFTKK</sequence>
<evidence type="ECO:0000256" key="1">
    <source>
        <dbReference type="ARBA" id="ARBA00004141"/>
    </source>
</evidence>
<evidence type="ECO:0000256" key="7">
    <source>
        <dbReference type="SAM" id="Phobius"/>
    </source>
</evidence>
<dbReference type="SUPFAM" id="SSF48452">
    <property type="entry name" value="TPR-like"/>
    <property type="match status" value="1"/>
</dbReference>
<dbReference type="AlphaFoldDB" id="A0A0R3SJ61"/>
<reference evidence="8 9" key="2">
    <citation type="submission" date="2018-11" db="EMBL/GenBank/DDBJ databases">
        <authorList>
            <consortium name="Pathogen Informatics"/>
        </authorList>
    </citation>
    <scope>NUCLEOTIDE SEQUENCE [LARGE SCALE GENOMIC DNA]</scope>
</reference>
<evidence type="ECO:0000313" key="8">
    <source>
        <dbReference type="EMBL" id="VDL57292.1"/>
    </source>
</evidence>
<evidence type="ECO:0000313" key="9">
    <source>
        <dbReference type="Proteomes" id="UP000274504"/>
    </source>
</evidence>